<protein>
    <submittedName>
        <fullName evidence="2">Lipoprotein</fullName>
    </submittedName>
</protein>
<dbReference type="PROSITE" id="PS51257">
    <property type="entry name" value="PROKAR_LIPOPROTEIN"/>
    <property type="match status" value="1"/>
</dbReference>
<dbReference type="RefSeq" id="WP_271197727.1">
    <property type="nucleotide sequence ID" value="NZ_BSFN01000021.1"/>
</dbReference>
<evidence type="ECO:0000259" key="1">
    <source>
        <dbReference type="Pfam" id="PF13590"/>
    </source>
</evidence>
<dbReference type="Proteomes" id="UP001143328">
    <property type="component" value="Unassembled WGS sequence"/>
</dbReference>
<comment type="caution">
    <text evidence="2">The sequence shown here is derived from an EMBL/GenBank/DDBJ whole genome shotgun (WGS) entry which is preliminary data.</text>
</comment>
<reference evidence="2" key="2">
    <citation type="submission" date="2023-01" db="EMBL/GenBank/DDBJ databases">
        <authorList>
            <person name="Sun Q."/>
            <person name="Evtushenko L."/>
        </authorList>
    </citation>
    <scope>NUCLEOTIDE SEQUENCE</scope>
    <source>
        <strain evidence="2">VKM B-2935</strain>
    </source>
</reference>
<dbReference type="InterPro" id="IPR025411">
    <property type="entry name" value="DUF4136"/>
</dbReference>
<sequence length="201" mass="21860">MNCRLPLLICALGLAACQSQNPYTPSSNPLPPAPPTAAQTLDLSAYPAAPRDYGRYQTWAWQAGRLPGGTAGATPEQMADILSNSLDQRGLRPARQGAVADVQVRADVRVERRLRQVQDDVGTYYGRGPYGNNYGGVYGSVPLVRTYEEEVQVVRVELLDSRNQQSIWNGSAEASNRGSQSERVEALRSAVNKALSAYPPR</sequence>
<keyword evidence="3" id="KW-1185">Reference proteome</keyword>
<accession>A0A9W6NI16</accession>
<feature type="domain" description="DUF4136" evidence="1">
    <location>
        <begin position="51"/>
        <end position="200"/>
    </location>
</feature>
<evidence type="ECO:0000313" key="2">
    <source>
        <dbReference type="EMBL" id="GLK91467.1"/>
    </source>
</evidence>
<dbReference type="Gene3D" id="3.30.160.670">
    <property type="match status" value="1"/>
</dbReference>
<reference evidence="2" key="1">
    <citation type="journal article" date="2014" name="Int. J. Syst. Evol. Microbiol.">
        <title>Complete genome sequence of Corynebacterium casei LMG S-19264T (=DSM 44701T), isolated from a smear-ripened cheese.</title>
        <authorList>
            <consortium name="US DOE Joint Genome Institute (JGI-PGF)"/>
            <person name="Walter F."/>
            <person name="Albersmeier A."/>
            <person name="Kalinowski J."/>
            <person name="Ruckert C."/>
        </authorList>
    </citation>
    <scope>NUCLEOTIDE SEQUENCE</scope>
    <source>
        <strain evidence="2">VKM B-2935</strain>
    </source>
</reference>
<gene>
    <name evidence="2" type="ORF">GCM10017655_45310</name>
</gene>
<dbReference type="AlphaFoldDB" id="A0A9W6NI16"/>
<evidence type="ECO:0000313" key="3">
    <source>
        <dbReference type="Proteomes" id="UP001143328"/>
    </source>
</evidence>
<keyword evidence="2" id="KW-0449">Lipoprotein</keyword>
<dbReference type="Pfam" id="PF13590">
    <property type="entry name" value="DUF4136"/>
    <property type="match status" value="1"/>
</dbReference>
<name>A0A9W6NI16_9PSED</name>
<dbReference type="EMBL" id="BSFN01000021">
    <property type="protein sequence ID" value="GLK91467.1"/>
    <property type="molecule type" value="Genomic_DNA"/>
</dbReference>
<organism evidence="2 3">
    <name type="scientific">Pseudomonas turukhanskensis</name>
    <dbReference type="NCBI Taxonomy" id="1806536"/>
    <lineage>
        <taxon>Bacteria</taxon>
        <taxon>Pseudomonadati</taxon>
        <taxon>Pseudomonadota</taxon>
        <taxon>Gammaproteobacteria</taxon>
        <taxon>Pseudomonadales</taxon>
        <taxon>Pseudomonadaceae</taxon>
        <taxon>Pseudomonas</taxon>
    </lineage>
</organism>
<proteinExistence type="predicted"/>